<dbReference type="OrthoDB" id="370421at2"/>
<sequence length="278" mass="31745">MEKKFQWNLAALSSNQKKIADFIEKNHLRMPLLTEQDIATELQISIASVSRFWKTVGYKNLKDFKLALLEERDISPANKMRNMLNKVEADDLPGHMMELGVQYLTETSGELSREHFRLAVEAMNAAKHMYVYAPGPSEGLGSLLRFRLMRFGYAIQSLPKSGRELYEYLPLLQPEDVVIVFGFVNMHPETKVLLDRAREIGCRSILITDVLVSDMLANADLILYAFRGQMWEFHSMVAPTALVESLIVAVGMNNKEATLKNLEQFNALRKQYAPYLPK</sequence>
<dbReference type="Proteomes" id="UP000215509">
    <property type="component" value="Unassembled WGS sequence"/>
</dbReference>
<reference evidence="6 7" key="1">
    <citation type="submission" date="2017-07" db="EMBL/GenBank/DDBJ databases">
        <title>Genome sequencing and assembly of Paenibacillus rigui.</title>
        <authorList>
            <person name="Mayilraj S."/>
        </authorList>
    </citation>
    <scope>NUCLEOTIDE SEQUENCE [LARGE SCALE GENOMIC DNA]</scope>
    <source>
        <strain evidence="6 7">JCM 16352</strain>
    </source>
</reference>
<evidence type="ECO:0000313" key="6">
    <source>
        <dbReference type="EMBL" id="OXM84846.1"/>
    </source>
</evidence>
<dbReference type="Pfam" id="PF01418">
    <property type="entry name" value="HTH_6"/>
    <property type="match status" value="1"/>
</dbReference>
<accession>A0A229UN17</accession>
<dbReference type="PANTHER" id="PTHR30514">
    <property type="entry name" value="GLUCOKINASE"/>
    <property type="match status" value="1"/>
</dbReference>
<dbReference type="AlphaFoldDB" id="A0A229UN17"/>
<dbReference type="CDD" id="cd05013">
    <property type="entry name" value="SIS_RpiR"/>
    <property type="match status" value="1"/>
</dbReference>
<evidence type="ECO:0000256" key="1">
    <source>
        <dbReference type="ARBA" id="ARBA00023015"/>
    </source>
</evidence>
<dbReference type="PANTHER" id="PTHR30514:SF18">
    <property type="entry name" value="RPIR-FAMILY TRANSCRIPTIONAL REGULATOR"/>
    <property type="match status" value="1"/>
</dbReference>
<dbReference type="Pfam" id="PF01380">
    <property type="entry name" value="SIS"/>
    <property type="match status" value="1"/>
</dbReference>
<keyword evidence="1" id="KW-0805">Transcription regulation</keyword>
<gene>
    <name evidence="6" type="ORF">CF651_18235</name>
</gene>
<dbReference type="Gene3D" id="3.40.50.10490">
    <property type="entry name" value="Glucose-6-phosphate isomerase like protein, domain 1"/>
    <property type="match status" value="1"/>
</dbReference>
<evidence type="ECO:0000259" key="5">
    <source>
        <dbReference type="PROSITE" id="PS51464"/>
    </source>
</evidence>
<evidence type="ECO:0000259" key="4">
    <source>
        <dbReference type="PROSITE" id="PS51071"/>
    </source>
</evidence>
<feature type="domain" description="HTH rpiR-type" evidence="4">
    <location>
        <begin position="1"/>
        <end position="75"/>
    </location>
</feature>
<keyword evidence="2" id="KW-0238">DNA-binding</keyword>
<keyword evidence="3" id="KW-0804">Transcription</keyword>
<evidence type="ECO:0000256" key="2">
    <source>
        <dbReference type="ARBA" id="ARBA00023125"/>
    </source>
</evidence>
<organism evidence="6 7">
    <name type="scientific">Paenibacillus rigui</name>
    <dbReference type="NCBI Taxonomy" id="554312"/>
    <lineage>
        <taxon>Bacteria</taxon>
        <taxon>Bacillati</taxon>
        <taxon>Bacillota</taxon>
        <taxon>Bacilli</taxon>
        <taxon>Bacillales</taxon>
        <taxon>Paenibacillaceae</taxon>
        <taxon>Paenibacillus</taxon>
    </lineage>
</organism>
<dbReference type="InterPro" id="IPR000281">
    <property type="entry name" value="HTH_RpiR"/>
</dbReference>
<dbReference type="GO" id="GO:0003677">
    <property type="term" value="F:DNA binding"/>
    <property type="evidence" value="ECO:0007669"/>
    <property type="project" value="UniProtKB-KW"/>
</dbReference>
<dbReference type="InterPro" id="IPR035472">
    <property type="entry name" value="RpiR-like_SIS"/>
</dbReference>
<dbReference type="InterPro" id="IPR009057">
    <property type="entry name" value="Homeodomain-like_sf"/>
</dbReference>
<dbReference type="Gene3D" id="1.10.10.10">
    <property type="entry name" value="Winged helix-like DNA-binding domain superfamily/Winged helix DNA-binding domain"/>
    <property type="match status" value="1"/>
</dbReference>
<dbReference type="RefSeq" id="WP_094016294.1">
    <property type="nucleotide sequence ID" value="NZ_NMQW01000025.1"/>
</dbReference>
<dbReference type="SUPFAM" id="SSF46689">
    <property type="entry name" value="Homeodomain-like"/>
    <property type="match status" value="1"/>
</dbReference>
<dbReference type="InterPro" id="IPR036388">
    <property type="entry name" value="WH-like_DNA-bd_sf"/>
</dbReference>
<protein>
    <submittedName>
        <fullName evidence="6">RpiR family transcriptional regulator</fullName>
    </submittedName>
</protein>
<dbReference type="PROSITE" id="PS51464">
    <property type="entry name" value="SIS"/>
    <property type="match status" value="1"/>
</dbReference>
<proteinExistence type="predicted"/>
<dbReference type="GO" id="GO:0097367">
    <property type="term" value="F:carbohydrate derivative binding"/>
    <property type="evidence" value="ECO:0007669"/>
    <property type="project" value="InterPro"/>
</dbReference>
<dbReference type="GO" id="GO:0003700">
    <property type="term" value="F:DNA-binding transcription factor activity"/>
    <property type="evidence" value="ECO:0007669"/>
    <property type="project" value="InterPro"/>
</dbReference>
<dbReference type="SUPFAM" id="SSF53697">
    <property type="entry name" value="SIS domain"/>
    <property type="match status" value="1"/>
</dbReference>
<dbReference type="EMBL" id="NMQW01000025">
    <property type="protein sequence ID" value="OXM84846.1"/>
    <property type="molecule type" value="Genomic_DNA"/>
</dbReference>
<dbReference type="InterPro" id="IPR001347">
    <property type="entry name" value="SIS_dom"/>
</dbReference>
<evidence type="ECO:0000313" key="7">
    <source>
        <dbReference type="Proteomes" id="UP000215509"/>
    </source>
</evidence>
<feature type="domain" description="SIS" evidence="5">
    <location>
        <begin position="119"/>
        <end position="257"/>
    </location>
</feature>
<dbReference type="GO" id="GO:1901135">
    <property type="term" value="P:carbohydrate derivative metabolic process"/>
    <property type="evidence" value="ECO:0007669"/>
    <property type="project" value="InterPro"/>
</dbReference>
<dbReference type="PROSITE" id="PS51071">
    <property type="entry name" value="HTH_RPIR"/>
    <property type="match status" value="1"/>
</dbReference>
<dbReference type="InterPro" id="IPR046348">
    <property type="entry name" value="SIS_dom_sf"/>
</dbReference>
<evidence type="ECO:0000256" key="3">
    <source>
        <dbReference type="ARBA" id="ARBA00023163"/>
    </source>
</evidence>
<keyword evidence="7" id="KW-1185">Reference proteome</keyword>
<name>A0A229UN17_9BACL</name>
<comment type="caution">
    <text evidence="6">The sequence shown here is derived from an EMBL/GenBank/DDBJ whole genome shotgun (WGS) entry which is preliminary data.</text>
</comment>
<dbReference type="InterPro" id="IPR047640">
    <property type="entry name" value="RpiR-like"/>
</dbReference>